<dbReference type="RefSeq" id="WP_394484329.1">
    <property type="nucleotide sequence ID" value="NZ_JBIGHV010000013.1"/>
</dbReference>
<dbReference type="Proteomes" id="UP001606210">
    <property type="component" value="Unassembled WGS sequence"/>
</dbReference>
<accession>A0ABW7FAM9</accession>
<evidence type="ECO:0000313" key="3">
    <source>
        <dbReference type="Proteomes" id="UP001606210"/>
    </source>
</evidence>
<gene>
    <name evidence="2" type="ORF">ACG00Y_26670</name>
</gene>
<protein>
    <submittedName>
        <fullName evidence="2">Uncharacterized protein</fullName>
    </submittedName>
</protein>
<proteinExistence type="predicted"/>
<comment type="caution">
    <text evidence="2">The sequence shown here is derived from an EMBL/GenBank/DDBJ whole genome shotgun (WGS) entry which is preliminary data.</text>
</comment>
<reference evidence="2 3" key="1">
    <citation type="submission" date="2024-08" db="EMBL/GenBank/DDBJ databases">
        <authorList>
            <person name="Lu H."/>
        </authorList>
    </citation>
    <scope>NUCLEOTIDE SEQUENCE [LARGE SCALE GENOMIC DNA]</scope>
    <source>
        <strain evidence="2 3">LYH14W</strain>
    </source>
</reference>
<sequence>MKVHSTPHRFLPAWLPQRAGTPSPAERTEPVLGLPPIATLQDCQPPQPRLADIERALEEGSRRVYLPRGETEVIEKPRR</sequence>
<keyword evidence="3" id="KW-1185">Reference proteome</keyword>
<name>A0ABW7FAM9_9BURK</name>
<organism evidence="2 3">
    <name type="scientific">Pelomonas parva</name>
    <dbReference type="NCBI Taxonomy" id="3299032"/>
    <lineage>
        <taxon>Bacteria</taxon>
        <taxon>Pseudomonadati</taxon>
        <taxon>Pseudomonadota</taxon>
        <taxon>Betaproteobacteria</taxon>
        <taxon>Burkholderiales</taxon>
        <taxon>Sphaerotilaceae</taxon>
        <taxon>Roseateles</taxon>
    </lineage>
</organism>
<dbReference type="EMBL" id="JBIGHV010000013">
    <property type="protein sequence ID" value="MFG6433520.1"/>
    <property type="molecule type" value="Genomic_DNA"/>
</dbReference>
<evidence type="ECO:0000256" key="1">
    <source>
        <dbReference type="SAM" id="MobiDB-lite"/>
    </source>
</evidence>
<evidence type="ECO:0000313" key="2">
    <source>
        <dbReference type="EMBL" id="MFG6433520.1"/>
    </source>
</evidence>
<feature type="region of interest" description="Disordered" evidence="1">
    <location>
        <begin position="1"/>
        <end position="28"/>
    </location>
</feature>